<gene>
    <name evidence="1" type="ORF">RT761_00062</name>
</gene>
<keyword evidence="2" id="KW-1185">Reference proteome</keyword>
<dbReference type="AlphaFoldDB" id="A0A7T1AJ55"/>
<proteinExistence type="predicted"/>
<accession>A0A7T1AJ55</accession>
<evidence type="ECO:0000313" key="1">
    <source>
        <dbReference type="EMBL" id="QPM66876.1"/>
    </source>
</evidence>
<reference evidence="1 2" key="1">
    <citation type="journal article" date="2021" name="Nat. Commun.">
        <title>Isolation of a member of the candidate phylum Atribacteria reveals a unique cell membrane structure.</title>
        <authorList>
            <person name="Taiki K."/>
            <person name="Nobu M.K."/>
            <person name="Kusada H."/>
            <person name="Meng X.-Y."/>
            <person name="Hosoki N."/>
            <person name="Uematsu K."/>
            <person name="Yoshioka H."/>
            <person name="Kamagata Y."/>
            <person name="Tamaki H."/>
        </authorList>
    </citation>
    <scope>NUCLEOTIDE SEQUENCE [LARGE SCALE GENOMIC DNA]</scope>
    <source>
        <strain evidence="1 2">RT761</strain>
    </source>
</reference>
<name>A0A7T1AJ55_ATRLM</name>
<dbReference type="KEGG" id="alam:RT761_00062"/>
<organism evidence="1 2">
    <name type="scientific">Atribacter laminatus</name>
    <dbReference type="NCBI Taxonomy" id="2847778"/>
    <lineage>
        <taxon>Bacteria</taxon>
        <taxon>Pseudomonadati</taxon>
        <taxon>Atribacterota</taxon>
        <taxon>Atribacteria</taxon>
        <taxon>Atribacterales</taxon>
        <taxon>Atribacteraceae</taxon>
        <taxon>Atribacter</taxon>
    </lineage>
</organism>
<dbReference type="RefSeq" id="WP_218112105.1">
    <property type="nucleotide sequence ID" value="NZ_CP065383.1"/>
</dbReference>
<evidence type="ECO:0008006" key="3">
    <source>
        <dbReference type="Google" id="ProtNLM"/>
    </source>
</evidence>
<dbReference type="EMBL" id="CP065383">
    <property type="protein sequence ID" value="QPM66876.1"/>
    <property type="molecule type" value="Genomic_DNA"/>
</dbReference>
<dbReference type="Proteomes" id="UP000594463">
    <property type="component" value="Chromosome"/>
</dbReference>
<protein>
    <recommendedName>
        <fullName evidence="3">SIR2-like domain-containing protein</fullName>
    </recommendedName>
</protein>
<sequence>MAISNLFIIGAGFTKAICDNAPLNKDFLEKVVGPEPDNSPLGRIWSEYGLSDIEILLTRFDLDLHNETGCFTENDRKDINEQIAKYFSRFRFQIDAKFLDKVRWLLPFIHILSDNDVIISLNYDCFLEGFLDYYEVWSPRGGYHIIKNMNDDSLPENQRNIQILKIHGSENFREASFFKKPESMYVDVEINSTLFPRSGKNQQLWGGLDSSPYVIAPSFIKQFALELQYLLLDAIQFAKIATNIIIIGCGLRPEDSHLQLVLNGFLKDPLWKKKRIFIVSPDACKKKKEIEQFWGRKIFNQENLIIWNSVFDENAILWLSEKLRN</sequence>
<evidence type="ECO:0000313" key="2">
    <source>
        <dbReference type="Proteomes" id="UP000594463"/>
    </source>
</evidence>